<evidence type="ECO:0000313" key="6">
    <source>
        <dbReference type="Proteomes" id="UP000747110"/>
    </source>
</evidence>
<dbReference type="Gene3D" id="3.30.890.10">
    <property type="entry name" value="Methyl-cpg-binding Protein 2, Chain A"/>
    <property type="match status" value="1"/>
</dbReference>
<dbReference type="OrthoDB" id="533396at2759"/>
<sequence length="142" mass="15050">ILAMVKYTVTENFLKNLSAKPIMTSAVTSCAVADLLALHGLQRGASATKHTQAEKIVKRVAEEDTAALAASALNKLTAFAAEQGVSVDAGWTAKVKIRLTTRRNGIIGRTTTNTYYSPSGKAFRSHAAVIAFLRDSAGMTPL</sequence>
<keyword evidence="3" id="KW-0804">Transcription</keyword>
<name>A0A8J4G008_9CHLO</name>
<dbReference type="GO" id="GO:0005634">
    <property type="term" value="C:nucleus"/>
    <property type="evidence" value="ECO:0007669"/>
    <property type="project" value="UniProtKB-SubCell"/>
</dbReference>
<dbReference type="InterPro" id="IPR016177">
    <property type="entry name" value="DNA-bd_dom_sf"/>
</dbReference>
<dbReference type="EMBL" id="BNCP01000086">
    <property type="protein sequence ID" value="GIL93005.1"/>
    <property type="molecule type" value="Genomic_DNA"/>
</dbReference>
<accession>A0A8J4G008</accession>
<protein>
    <recommendedName>
        <fullName evidence="4">MBD domain-containing protein</fullName>
    </recommendedName>
</protein>
<evidence type="ECO:0000259" key="4">
    <source>
        <dbReference type="PROSITE" id="PS50982"/>
    </source>
</evidence>
<dbReference type="Pfam" id="PF01429">
    <property type="entry name" value="MBD"/>
    <property type="match status" value="1"/>
</dbReference>
<feature type="non-terminal residue" evidence="5">
    <location>
        <position position="142"/>
    </location>
</feature>
<proteinExistence type="predicted"/>
<dbReference type="PROSITE" id="PS50982">
    <property type="entry name" value="MBD"/>
    <property type="match status" value="1"/>
</dbReference>
<evidence type="ECO:0000256" key="3">
    <source>
        <dbReference type="ARBA" id="ARBA00023163"/>
    </source>
</evidence>
<evidence type="ECO:0000313" key="5">
    <source>
        <dbReference type="EMBL" id="GIL93005.1"/>
    </source>
</evidence>
<comment type="caution">
    <text evidence="5">The sequence shown here is derived from an EMBL/GenBank/DDBJ whole genome shotgun (WGS) entry which is preliminary data.</text>
</comment>
<comment type="subcellular location">
    <subcellularLocation>
        <location evidence="1">Nucleus</location>
    </subcellularLocation>
</comment>
<dbReference type="GO" id="GO:0003677">
    <property type="term" value="F:DNA binding"/>
    <property type="evidence" value="ECO:0007669"/>
    <property type="project" value="InterPro"/>
</dbReference>
<evidence type="ECO:0000256" key="1">
    <source>
        <dbReference type="ARBA" id="ARBA00004123"/>
    </source>
</evidence>
<keyword evidence="2" id="KW-0805">Transcription regulation</keyword>
<gene>
    <name evidence="5" type="ORF">Vretifemale_20491</name>
</gene>
<organism evidence="5 6">
    <name type="scientific">Volvox reticuliferus</name>
    <dbReference type="NCBI Taxonomy" id="1737510"/>
    <lineage>
        <taxon>Eukaryota</taxon>
        <taxon>Viridiplantae</taxon>
        <taxon>Chlorophyta</taxon>
        <taxon>core chlorophytes</taxon>
        <taxon>Chlorophyceae</taxon>
        <taxon>CS clade</taxon>
        <taxon>Chlamydomonadales</taxon>
        <taxon>Volvocaceae</taxon>
        <taxon>Volvox</taxon>
    </lineage>
</organism>
<evidence type="ECO:0000256" key="2">
    <source>
        <dbReference type="ARBA" id="ARBA00023015"/>
    </source>
</evidence>
<feature type="non-terminal residue" evidence="5">
    <location>
        <position position="1"/>
    </location>
</feature>
<reference evidence="5" key="1">
    <citation type="journal article" date="2021" name="Proc. Natl. Acad. Sci. U.S.A.">
        <title>Three genomes in the algal genus Volvox reveal the fate of a haploid sex-determining region after a transition to homothallism.</title>
        <authorList>
            <person name="Yamamoto K."/>
            <person name="Hamaji T."/>
            <person name="Kawai-Toyooka H."/>
            <person name="Matsuzaki R."/>
            <person name="Takahashi F."/>
            <person name="Nishimura Y."/>
            <person name="Kawachi M."/>
            <person name="Noguchi H."/>
            <person name="Minakuchi Y."/>
            <person name="Umen J.G."/>
            <person name="Toyoda A."/>
            <person name="Nozaki H."/>
        </authorList>
    </citation>
    <scope>NUCLEOTIDE SEQUENCE</scope>
    <source>
        <strain evidence="5">NIES-3786</strain>
    </source>
</reference>
<dbReference type="InterPro" id="IPR001739">
    <property type="entry name" value="Methyl_CpG_DNA-bd"/>
</dbReference>
<dbReference type="AlphaFoldDB" id="A0A8J4G008"/>
<dbReference type="Proteomes" id="UP000747110">
    <property type="component" value="Unassembled WGS sequence"/>
</dbReference>
<keyword evidence="6" id="KW-1185">Reference proteome</keyword>
<dbReference type="SUPFAM" id="SSF54171">
    <property type="entry name" value="DNA-binding domain"/>
    <property type="match status" value="1"/>
</dbReference>
<feature type="domain" description="MBD" evidence="4">
    <location>
        <begin position="77"/>
        <end position="142"/>
    </location>
</feature>